<evidence type="ECO:0000313" key="2">
    <source>
        <dbReference type="EMBL" id="MFD1163038.1"/>
    </source>
</evidence>
<comment type="caution">
    <text evidence="2">The sequence shown here is derived from an EMBL/GenBank/DDBJ whole genome shotgun (WGS) entry which is preliminary data.</text>
</comment>
<name>A0ABW3RDK2_9FLAO</name>
<protein>
    <submittedName>
        <fullName evidence="2">DUF2752 domain-containing protein</fullName>
    </submittedName>
</protein>
<evidence type="ECO:0000313" key="3">
    <source>
        <dbReference type="Proteomes" id="UP001597163"/>
    </source>
</evidence>
<reference evidence="3" key="1">
    <citation type="journal article" date="2019" name="Int. J. Syst. Evol. Microbiol.">
        <title>The Global Catalogue of Microorganisms (GCM) 10K type strain sequencing project: providing services to taxonomists for standard genome sequencing and annotation.</title>
        <authorList>
            <consortium name="The Broad Institute Genomics Platform"/>
            <consortium name="The Broad Institute Genome Sequencing Center for Infectious Disease"/>
            <person name="Wu L."/>
            <person name="Ma J."/>
        </authorList>
    </citation>
    <scope>NUCLEOTIDE SEQUENCE [LARGE SCALE GENOMIC DNA]</scope>
    <source>
        <strain evidence="3">CCUG 63246</strain>
    </source>
</reference>
<dbReference type="InterPro" id="IPR021215">
    <property type="entry name" value="DUF2752"/>
</dbReference>
<dbReference type="Proteomes" id="UP001597163">
    <property type="component" value="Unassembled WGS sequence"/>
</dbReference>
<organism evidence="2 3">
    <name type="scientific">Hwangdonia seohaensis</name>
    <dbReference type="NCBI Taxonomy" id="1240727"/>
    <lineage>
        <taxon>Bacteria</taxon>
        <taxon>Pseudomonadati</taxon>
        <taxon>Bacteroidota</taxon>
        <taxon>Flavobacteriia</taxon>
        <taxon>Flavobacteriales</taxon>
        <taxon>Flavobacteriaceae</taxon>
        <taxon>Hwangdonia</taxon>
    </lineage>
</organism>
<dbReference type="RefSeq" id="WP_311940079.1">
    <property type="nucleotide sequence ID" value="NZ_JAVSCK010000003.1"/>
</dbReference>
<sequence>MQALEEYMLPCLNKTLFGMDCMGCGLQRSVSLIFQGHFVEAFYMYPAVYSLILLFISIVINIFFKFKHSNKIITILAIISVLTIITSFIIKLIN</sequence>
<feature type="transmembrane region" description="Helical" evidence="1">
    <location>
        <begin position="42"/>
        <end position="64"/>
    </location>
</feature>
<keyword evidence="3" id="KW-1185">Reference proteome</keyword>
<feature type="transmembrane region" description="Helical" evidence="1">
    <location>
        <begin position="73"/>
        <end position="93"/>
    </location>
</feature>
<keyword evidence="1" id="KW-0812">Transmembrane</keyword>
<evidence type="ECO:0000256" key="1">
    <source>
        <dbReference type="SAM" id="Phobius"/>
    </source>
</evidence>
<dbReference type="EMBL" id="JBHTLJ010000003">
    <property type="protein sequence ID" value="MFD1163038.1"/>
    <property type="molecule type" value="Genomic_DNA"/>
</dbReference>
<keyword evidence="1" id="KW-1133">Transmembrane helix</keyword>
<gene>
    <name evidence="2" type="ORF">ACFQ2E_11450</name>
</gene>
<keyword evidence="1" id="KW-0472">Membrane</keyword>
<dbReference type="Pfam" id="PF10825">
    <property type="entry name" value="DUF2752"/>
    <property type="match status" value="1"/>
</dbReference>
<proteinExistence type="predicted"/>
<accession>A0ABW3RDK2</accession>